<feature type="compositionally biased region" description="Basic and acidic residues" evidence="1">
    <location>
        <begin position="450"/>
        <end position="464"/>
    </location>
</feature>
<dbReference type="Gene3D" id="3.40.50.1110">
    <property type="entry name" value="SGNH hydrolase"/>
    <property type="match status" value="1"/>
</dbReference>
<feature type="transmembrane region" description="Helical" evidence="2">
    <location>
        <begin position="50"/>
        <end position="69"/>
    </location>
</feature>
<evidence type="ECO:0000313" key="4">
    <source>
        <dbReference type="Proteomes" id="UP000005952"/>
    </source>
</evidence>
<evidence type="ECO:0008006" key="5">
    <source>
        <dbReference type="Google" id="ProtNLM"/>
    </source>
</evidence>
<keyword evidence="4" id="KW-1185">Reference proteome</keyword>
<reference evidence="3 4" key="1">
    <citation type="journal article" date="2013" name="Genome Announc.">
        <title>Genome sequences for three denitrifying bacterial strains isolated from a uranium- and nitrate-contaminated subsurface environment.</title>
        <authorList>
            <person name="Venkatramanan R."/>
            <person name="Prakash O."/>
            <person name="Woyke T."/>
            <person name="Chain P."/>
            <person name="Goodwin L.A."/>
            <person name="Watson D."/>
            <person name="Brooks S."/>
            <person name="Kostka J.E."/>
            <person name="Green S.J."/>
        </authorList>
    </citation>
    <scope>NUCLEOTIDE SEQUENCE [LARGE SCALE GENOMIC DNA]</scope>
    <source>
        <strain evidence="3 4">1NES1</strain>
    </source>
</reference>
<dbReference type="InterPro" id="IPR007407">
    <property type="entry name" value="DUF459"/>
</dbReference>
<dbReference type="EMBL" id="CP005587">
    <property type="protein sequence ID" value="AGK59049.1"/>
    <property type="molecule type" value="Genomic_DNA"/>
</dbReference>
<protein>
    <recommendedName>
        <fullName evidence="5">SGNH hydrolase-type esterase domain-containing protein</fullName>
    </recommendedName>
</protein>
<dbReference type="KEGG" id="hdt:HYPDE_36888"/>
<sequence>MPRQIADLGYVQTLECDRRRAMVRQESRILRSRFGEAKARARMVDVWQKLRLSLAAIAIALGAAMAIPANAVDMEQGTTFLTPFPDNDIYQVTVFGDGFAEGLLGGLVQAFGSDARLNIQRQITPIANISTWDFEGKTVALEQKIAGQPLNIAVVMIGEDDRNPFRSPDGKRIAVGSDAWIAEYTRRIDRLMRAFKRKNASVYWVGLPNFARSDANELAQRMNDVIRERAYLNGYKYIDIYQGFTDENGGYSAYGPDLEGAIRLLRVRDGINFTAAGNRRLAHFVEKELRSDLTQAKSNRNMPLLGAEAEQEKINPGNSVKTPAPSSPVADSASANAKAPVVRSAATDGTPPSSASAASGDQKADNGKITLKLIGSNGREETQTIDILRPPIPASVVALMARREGSGPRGDLVVDQIGGGLTLMSSITPPGNRDRGRLSPTQAPYFRLLVKGERLQPKPGRADDVSWPPKNDSTTDAKPADPVPRG</sequence>
<dbReference type="HOGENOM" id="CLU_699826_0_0_5"/>
<keyword evidence="2" id="KW-0812">Transmembrane</keyword>
<organism evidence="3 4">
    <name type="scientific">Hyphomicrobium denitrificans 1NES1</name>
    <dbReference type="NCBI Taxonomy" id="670307"/>
    <lineage>
        <taxon>Bacteria</taxon>
        <taxon>Pseudomonadati</taxon>
        <taxon>Pseudomonadota</taxon>
        <taxon>Alphaproteobacteria</taxon>
        <taxon>Hyphomicrobiales</taxon>
        <taxon>Hyphomicrobiaceae</taxon>
        <taxon>Hyphomicrobium</taxon>
    </lineage>
</organism>
<accession>N0B664</accession>
<evidence type="ECO:0000313" key="3">
    <source>
        <dbReference type="EMBL" id="AGK59049.1"/>
    </source>
</evidence>
<gene>
    <name evidence="3" type="ORF">HYPDE_36888</name>
</gene>
<dbReference type="Pfam" id="PF04311">
    <property type="entry name" value="DUF459"/>
    <property type="match status" value="1"/>
</dbReference>
<dbReference type="GO" id="GO:0016788">
    <property type="term" value="F:hydrolase activity, acting on ester bonds"/>
    <property type="evidence" value="ECO:0007669"/>
    <property type="project" value="UniProtKB-ARBA"/>
</dbReference>
<dbReference type="STRING" id="670307.HYPDE_36888"/>
<dbReference type="AlphaFoldDB" id="N0B664"/>
<keyword evidence="2" id="KW-0472">Membrane</keyword>
<dbReference type="SUPFAM" id="SSF52266">
    <property type="entry name" value="SGNH hydrolase"/>
    <property type="match status" value="1"/>
</dbReference>
<name>N0B664_9HYPH</name>
<evidence type="ECO:0000256" key="2">
    <source>
        <dbReference type="SAM" id="Phobius"/>
    </source>
</evidence>
<feature type="compositionally biased region" description="Low complexity" evidence="1">
    <location>
        <begin position="344"/>
        <end position="361"/>
    </location>
</feature>
<evidence type="ECO:0000256" key="1">
    <source>
        <dbReference type="SAM" id="MobiDB-lite"/>
    </source>
</evidence>
<feature type="compositionally biased region" description="Low complexity" evidence="1">
    <location>
        <begin position="323"/>
        <end position="335"/>
    </location>
</feature>
<feature type="region of interest" description="Disordered" evidence="1">
    <location>
        <begin position="309"/>
        <end position="363"/>
    </location>
</feature>
<feature type="region of interest" description="Disordered" evidence="1">
    <location>
        <begin position="450"/>
        <end position="486"/>
    </location>
</feature>
<proteinExistence type="predicted"/>
<dbReference type="eggNOG" id="COG2845">
    <property type="taxonomic scope" value="Bacteria"/>
</dbReference>
<keyword evidence="2" id="KW-1133">Transmembrane helix</keyword>
<dbReference type="Proteomes" id="UP000005952">
    <property type="component" value="Chromosome"/>
</dbReference>
<dbReference type="InterPro" id="IPR036514">
    <property type="entry name" value="SGNH_hydro_sf"/>
</dbReference>